<gene>
    <name evidence="1" type="ORF">CL176_01365</name>
</gene>
<dbReference type="RefSeq" id="WP_118989693.1">
    <property type="nucleotide sequence ID" value="NZ_CP023434.1"/>
</dbReference>
<dbReference type="Pfam" id="PF05133">
    <property type="entry name" value="SPP1_portal"/>
    <property type="match status" value="1"/>
</dbReference>
<dbReference type="InterPro" id="IPR021145">
    <property type="entry name" value="Portal_protein_SPP1_Gp6-like"/>
</dbReference>
<keyword evidence="2" id="KW-1185">Reference proteome</keyword>
<protein>
    <recommendedName>
        <fullName evidence="3">Phage portal protein</fullName>
    </recommendedName>
</protein>
<name>A0A347WI63_9LACT</name>
<accession>A0A347WI63</accession>
<organism evidence="1 2">
    <name type="scientific">Suicoccus acidiformans</name>
    <dbReference type="NCBI Taxonomy" id="2036206"/>
    <lineage>
        <taxon>Bacteria</taxon>
        <taxon>Bacillati</taxon>
        <taxon>Bacillota</taxon>
        <taxon>Bacilli</taxon>
        <taxon>Lactobacillales</taxon>
        <taxon>Aerococcaceae</taxon>
        <taxon>Suicoccus</taxon>
    </lineage>
</organism>
<sequence length="245" mass="28260">MGKCWERLPLIAWRYNEDESSLLRQVKSLIDNLSTQVSVNSDLLADLPKQIYVLKNYDGQSLSQFVNQLNKYLSIKVSGDGGVETLSANPDTNGAEAEIARTRKSLYEAASGIDTQDENLGNASGLALKWRYTDLDLDMNDMEVEFQRSIEQFMWFVEQYAKNNGYPSYFKSFSYIFNRDIVVNETEVIQNAMNSIGILDNQTIRENHPWYKPAVEKRLKENEKQKRQTIQNDYLDLNKLGENDE</sequence>
<proteinExistence type="predicted"/>
<dbReference type="KEGG" id="abae:CL176_01365"/>
<evidence type="ECO:0000313" key="2">
    <source>
        <dbReference type="Proteomes" id="UP000263232"/>
    </source>
</evidence>
<dbReference type="Proteomes" id="UP000263232">
    <property type="component" value="Chromosome"/>
</dbReference>
<evidence type="ECO:0000313" key="1">
    <source>
        <dbReference type="EMBL" id="AXY24770.1"/>
    </source>
</evidence>
<reference evidence="1 2" key="1">
    <citation type="submission" date="2017-09" db="EMBL/GenBank/DDBJ databases">
        <title>Complete genome sequence of Oxytococcus suis strain ZY16052.</title>
        <authorList>
            <person name="Li F."/>
        </authorList>
    </citation>
    <scope>NUCLEOTIDE SEQUENCE [LARGE SCALE GENOMIC DNA]</scope>
    <source>
        <strain evidence="1 2">ZY16052</strain>
    </source>
</reference>
<dbReference type="AlphaFoldDB" id="A0A347WI63"/>
<evidence type="ECO:0008006" key="3">
    <source>
        <dbReference type="Google" id="ProtNLM"/>
    </source>
</evidence>
<dbReference type="EMBL" id="CP023434">
    <property type="protein sequence ID" value="AXY24770.1"/>
    <property type="molecule type" value="Genomic_DNA"/>
</dbReference>
<dbReference type="OrthoDB" id="1697867at2"/>